<dbReference type="RefSeq" id="WP_285613079.1">
    <property type="nucleotide sequence ID" value="NZ_BSSD01000012.1"/>
</dbReference>
<gene>
    <name evidence="2" type="ORF">Aglo03_60390</name>
</gene>
<evidence type="ECO:0000256" key="1">
    <source>
        <dbReference type="SAM" id="Phobius"/>
    </source>
</evidence>
<keyword evidence="1" id="KW-1133">Transmembrane helix</keyword>
<feature type="transmembrane region" description="Helical" evidence="1">
    <location>
        <begin position="21"/>
        <end position="40"/>
    </location>
</feature>
<dbReference type="AlphaFoldDB" id="A0A9W6VDP8"/>
<evidence type="ECO:0000313" key="2">
    <source>
        <dbReference type="EMBL" id="GLW95223.1"/>
    </source>
</evidence>
<accession>A0A9W6VDP8</accession>
<evidence type="ECO:0000313" key="3">
    <source>
        <dbReference type="Proteomes" id="UP001165042"/>
    </source>
</evidence>
<reference evidence="2" key="1">
    <citation type="submission" date="2023-02" db="EMBL/GenBank/DDBJ databases">
        <title>Actinokineospora globicatena NBRC 15670.</title>
        <authorList>
            <person name="Ichikawa N."/>
            <person name="Sato H."/>
            <person name="Tonouchi N."/>
        </authorList>
    </citation>
    <scope>NUCLEOTIDE SEQUENCE</scope>
    <source>
        <strain evidence="2">NBRC 15670</strain>
    </source>
</reference>
<organism evidence="2 3">
    <name type="scientific">Actinokineospora globicatena</name>
    <dbReference type="NCBI Taxonomy" id="103729"/>
    <lineage>
        <taxon>Bacteria</taxon>
        <taxon>Bacillati</taxon>
        <taxon>Actinomycetota</taxon>
        <taxon>Actinomycetes</taxon>
        <taxon>Pseudonocardiales</taxon>
        <taxon>Pseudonocardiaceae</taxon>
        <taxon>Actinokineospora</taxon>
    </lineage>
</organism>
<feature type="transmembrane region" description="Helical" evidence="1">
    <location>
        <begin position="46"/>
        <end position="68"/>
    </location>
</feature>
<keyword evidence="3" id="KW-1185">Reference proteome</keyword>
<sequence length="86" mass="9822">MAEVCPKDESRRSTVRRLYRHTVFGACLAVLVVVGHYLALGEYERWVGWAQVWIATGLVFDVVVRPVLRRVVPTRIVIDFSRHDAG</sequence>
<protein>
    <submittedName>
        <fullName evidence="2">Uncharacterized protein</fullName>
    </submittedName>
</protein>
<comment type="caution">
    <text evidence="2">The sequence shown here is derived from an EMBL/GenBank/DDBJ whole genome shotgun (WGS) entry which is preliminary data.</text>
</comment>
<keyword evidence="1" id="KW-0812">Transmembrane</keyword>
<dbReference type="EMBL" id="BSSD01000012">
    <property type="protein sequence ID" value="GLW95223.1"/>
    <property type="molecule type" value="Genomic_DNA"/>
</dbReference>
<name>A0A9W6VDP8_9PSEU</name>
<dbReference type="Proteomes" id="UP001165042">
    <property type="component" value="Unassembled WGS sequence"/>
</dbReference>
<keyword evidence="1" id="KW-0472">Membrane</keyword>
<proteinExistence type="predicted"/>